<dbReference type="PANTHER" id="PTHR35936:SF17">
    <property type="entry name" value="ARGININE-BINDING EXTRACELLULAR PROTEIN ARTP"/>
    <property type="match status" value="1"/>
</dbReference>
<organism evidence="5 6">
    <name type="scientific">Sporomusa ovata</name>
    <dbReference type="NCBI Taxonomy" id="2378"/>
    <lineage>
        <taxon>Bacteria</taxon>
        <taxon>Bacillati</taxon>
        <taxon>Bacillota</taxon>
        <taxon>Negativicutes</taxon>
        <taxon>Selenomonadales</taxon>
        <taxon>Sporomusaceae</taxon>
        <taxon>Sporomusa</taxon>
    </lineage>
</organism>
<feature type="signal peptide" evidence="2">
    <location>
        <begin position="1"/>
        <end position="22"/>
    </location>
</feature>
<gene>
    <name evidence="5" type="ORF">SpAn4DRAFT_0818</name>
</gene>
<dbReference type="SUPFAM" id="SSF53850">
    <property type="entry name" value="Periplasmic binding protein-like II"/>
    <property type="match status" value="1"/>
</dbReference>
<sequence>MLKKLVMCFTLAAFLLSLTVLTGCGQQKQAEPTNSGKKIVTIGSETTFPPFEFQDEKTQEYIGFDIDLAKAVFTKAGYEPQIISTQFDGLIPAVNSGTIDAIVSAMQITEERSQKVLFSKPYYESGQNILVRIDNNTIMNWNDLEGKKIGVQIGTTGAAEAKKVPNATIREFNNTSEANLELKTGGVDAVVNSVPVNAYYLKNGGGSKDAKTVGDVHKALYCSIAVKKDNTELIEKVNNALDEIKQNGEYDKIYEKWFGKKP</sequence>
<dbReference type="PANTHER" id="PTHR35936">
    <property type="entry name" value="MEMBRANE-BOUND LYTIC MUREIN TRANSGLYCOSYLASE F"/>
    <property type="match status" value="1"/>
</dbReference>
<dbReference type="EMBL" id="CTRP01000014">
    <property type="protein sequence ID" value="CQR74356.1"/>
    <property type="molecule type" value="Genomic_DNA"/>
</dbReference>
<proteinExistence type="predicted"/>
<evidence type="ECO:0000313" key="5">
    <source>
        <dbReference type="EMBL" id="CQR74356.1"/>
    </source>
</evidence>
<feature type="chain" id="PRO_5038331553" evidence="2">
    <location>
        <begin position="23"/>
        <end position="262"/>
    </location>
</feature>
<reference evidence="6" key="1">
    <citation type="submission" date="2015-03" db="EMBL/GenBank/DDBJ databases">
        <authorList>
            <person name="Nijsse Bart"/>
        </authorList>
    </citation>
    <scope>NUCLEOTIDE SEQUENCE [LARGE SCALE GENOMIC DNA]</scope>
</reference>
<name>A0A0U1L3V4_9FIRM</name>
<evidence type="ECO:0000259" key="3">
    <source>
        <dbReference type="SMART" id="SM00062"/>
    </source>
</evidence>
<dbReference type="SMART" id="SM00062">
    <property type="entry name" value="PBPb"/>
    <property type="match status" value="1"/>
</dbReference>
<accession>A0A0U1L3V4</accession>
<dbReference type="Gene3D" id="3.40.190.10">
    <property type="entry name" value="Periplasmic binding protein-like II"/>
    <property type="match status" value="2"/>
</dbReference>
<dbReference type="PROSITE" id="PS51257">
    <property type="entry name" value="PROKAR_LIPOPROTEIN"/>
    <property type="match status" value="1"/>
</dbReference>
<evidence type="ECO:0000313" key="6">
    <source>
        <dbReference type="Proteomes" id="UP000049855"/>
    </source>
</evidence>
<dbReference type="AlphaFoldDB" id="A0A0U1L3V4"/>
<feature type="domain" description="Ionotropic glutamate receptor C-terminal" evidence="4">
    <location>
        <begin position="37"/>
        <end position="260"/>
    </location>
</feature>
<dbReference type="SMART" id="SM00079">
    <property type="entry name" value="PBPe"/>
    <property type="match status" value="1"/>
</dbReference>
<protein>
    <submittedName>
        <fullName evidence="5">Glutamine ABC transporter, periplasmic glutamine-binding protein (TC 3.A.1.3.2)</fullName>
    </submittedName>
</protein>
<dbReference type="CDD" id="cd13624">
    <property type="entry name" value="PBP2_Arg_Lys_His"/>
    <property type="match status" value="1"/>
</dbReference>
<dbReference type="Pfam" id="PF00497">
    <property type="entry name" value="SBP_bac_3"/>
    <property type="match status" value="1"/>
</dbReference>
<dbReference type="InterPro" id="IPR001638">
    <property type="entry name" value="Solute-binding_3/MltF_N"/>
</dbReference>
<feature type="domain" description="Solute-binding protein family 3/N-terminal" evidence="3">
    <location>
        <begin position="39"/>
        <end position="261"/>
    </location>
</feature>
<keyword evidence="6" id="KW-1185">Reference proteome</keyword>
<evidence type="ECO:0000259" key="4">
    <source>
        <dbReference type="SMART" id="SM00079"/>
    </source>
</evidence>
<dbReference type="Proteomes" id="UP000049855">
    <property type="component" value="Unassembled WGS sequence"/>
</dbReference>
<evidence type="ECO:0000256" key="1">
    <source>
        <dbReference type="ARBA" id="ARBA00022729"/>
    </source>
</evidence>
<dbReference type="GO" id="GO:0016020">
    <property type="term" value="C:membrane"/>
    <property type="evidence" value="ECO:0007669"/>
    <property type="project" value="InterPro"/>
</dbReference>
<keyword evidence="1 2" id="KW-0732">Signal</keyword>
<dbReference type="InterPro" id="IPR001320">
    <property type="entry name" value="Iontro_rcpt_C"/>
</dbReference>
<dbReference type="GO" id="GO:0015276">
    <property type="term" value="F:ligand-gated monoatomic ion channel activity"/>
    <property type="evidence" value="ECO:0007669"/>
    <property type="project" value="InterPro"/>
</dbReference>
<evidence type="ECO:0000256" key="2">
    <source>
        <dbReference type="SAM" id="SignalP"/>
    </source>
</evidence>
<dbReference type="RefSeq" id="WP_021170358.1">
    <property type="nucleotide sequence ID" value="NZ_CTRP01000014.1"/>
</dbReference>